<proteinExistence type="predicted"/>
<evidence type="ECO:0000313" key="3">
    <source>
        <dbReference type="Proteomes" id="UP001061298"/>
    </source>
</evidence>
<keyword evidence="3" id="KW-1185">Reference proteome</keyword>
<reference evidence="2" key="1">
    <citation type="submission" date="2022-10" db="EMBL/GenBank/DDBJ databases">
        <authorList>
            <person name="Mo P."/>
        </authorList>
    </citation>
    <scope>NUCLEOTIDE SEQUENCE</scope>
    <source>
        <strain evidence="2">HUAS 13-4</strain>
    </source>
</reference>
<accession>A0ABY6DTE0</accession>
<dbReference type="EMBL" id="CP106793">
    <property type="protein sequence ID" value="UXY17640.1"/>
    <property type="molecule type" value="Genomic_DNA"/>
</dbReference>
<dbReference type="RefSeq" id="WP_263227642.1">
    <property type="nucleotide sequence ID" value="NZ_CP106793.1"/>
</dbReference>
<protein>
    <submittedName>
        <fullName evidence="2">Uncharacterized protein</fullName>
    </submittedName>
</protein>
<evidence type="ECO:0000313" key="2">
    <source>
        <dbReference type="EMBL" id="UXY17640.1"/>
    </source>
</evidence>
<feature type="region of interest" description="Disordered" evidence="1">
    <location>
        <begin position="1"/>
        <end position="24"/>
    </location>
</feature>
<gene>
    <name evidence="2" type="ORF">N8I84_01870</name>
</gene>
<evidence type="ECO:0000256" key="1">
    <source>
        <dbReference type="SAM" id="MobiDB-lite"/>
    </source>
</evidence>
<sequence length="72" mass="7579">MPSHPTAGVTLEPRTPYPGHAVPHLPAPAVTTAVTLERVPPASGAHACTSRHKGKQIAAERHFLLVGECKLI</sequence>
<name>A0ABY6DTE0_9ACTN</name>
<dbReference type="Proteomes" id="UP001061298">
    <property type="component" value="Chromosome"/>
</dbReference>
<organism evidence="2 3">
    <name type="scientific">Streptomyces cynarae</name>
    <dbReference type="NCBI Taxonomy" id="2981134"/>
    <lineage>
        <taxon>Bacteria</taxon>
        <taxon>Bacillati</taxon>
        <taxon>Actinomycetota</taxon>
        <taxon>Actinomycetes</taxon>
        <taxon>Kitasatosporales</taxon>
        <taxon>Streptomycetaceae</taxon>
        <taxon>Streptomyces</taxon>
    </lineage>
</organism>